<dbReference type="AlphaFoldDB" id="M3B5S3"/>
<feature type="region of interest" description="Disordered" evidence="7">
    <location>
        <begin position="407"/>
        <end position="482"/>
    </location>
</feature>
<accession>M3B5S3</accession>
<evidence type="ECO:0000313" key="10">
    <source>
        <dbReference type="EMBL" id="EME84693.1"/>
    </source>
</evidence>
<feature type="region of interest" description="Disordered" evidence="7">
    <location>
        <begin position="1"/>
        <end position="24"/>
    </location>
</feature>
<dbReference type="EMBL" id="KB446557">
    <property type="protein sequence ID" value="EME84693.1"/>
    <property type="molecule type" value="Genomic_DNA"/>
</dbReference>
<gene>
    <name evidence="10" type="ORF">MYCFIDRAFT_163495</name>
</gene>
<sequence length="521" mass="58597">MALKARHPELSLPSPTKIRNTPPPHKGYSIAEGAVCASPGAFTASSPKRRTTWPPSDQQSIGEALRLAVERHQLGLSLNYVLLLGMTFALFPSLRHNIKACFLLSYPTTDVPGQYGIGPRDIYLVASFIIYFTGFRAFMMDCALIPLAGYCGLRRKAKTRFAEQAYMLVYYVIYWFWGLALFVRDTPADVHSLEDLLVSLWTNFPRLLMPGGIKMYYLTQSAFWFQQILVIHLEERRRDHYQMLTHHFVTVGLMVGSYCYRQYRVGCAILVCMDIVDLVLPLAKILRYLGMQTACDCAFGVFVLTWIVARHVAYNTICWSIYAHVNSKAMPYGVYSTVTGQRLSADGGSKILQSLLQPMLDPGATTIAFNANIRWSFLSLLSALQVITIGWLIMIIRVVARVLSGQGADDSRSDDEDEDEDEEIENGPSQPSEPIRAPEEVEKPQFIEVETTSEELSWSTRKASSVNSHRKKPKGISSGLNLGEHKEILNRIGCLSEEQLAREREKREDSASPRPHSASLR</sequence>
<feature type="compositionally biased region" description="Basic and acidic residues" evidence="7">
    <location>
        <begin position="436"/>
        <end position="445"/>
    </location>
</feature>
<evidence type="ECO:0000256" key="1">
    <source>
        <dbReference type="ARBA" id="ARBA00004141"/>
    </source>
</evidence>
<dbReference type="Proteomes" id="UP000016932">
    <property type="component" value="Unassembled WGS sequence"/>
</dbReference>
<feature type="transmembrane region" description="Helical" evidence="8">
    <location>
        <begin position="263"/>
        <end position="283"/>
    </location>
</feature>
<feature type="compositionally biased region" description="Basic and acidic residues" evidence="7">
    <location>
        <begin position="500"/>
        <end position="511"/>
    </location>
</feature>
<dbReference type="HOGENOM" id="CLU_028277_2_2_1"/>
<evidence type="ECO:0000256" key="8">
    <source>
        <dbReference type="SAM" id="Phobius"/>
    </source>
</evidence>
<dbReference type="PANTHER" id="PTHR12560:SF0">
    <property type="entry name" value="LD18904P"/>
    <property type="match status" value="1"/>
</dbReference>
<organism evidence="10 11">
    <name type="scientific">Pseudocercospora fijiensis (strain CIRAD86)</name>
    <name type="common">Black leaf streak disease fungus</name>
    <name type="synonym">Mycosphaerella fijiensis</name>
    <dbReference type="NCBI Taxonomy" id="383855"/>
    <lineage>
        <taxon>Eukaryota</taxon>
        <taxon>Fungi</taxon>
        <taxon>Dikarya</taxon>
        <taxon>Ascomycota</taxon>
        <taxon>Pezizomycotina</taxon>
        <taxon>Dothideomycetes</taxon>
        <taxon>Dothideomycetidae</taxon>
        <taxon>Mycosphaerellales</taxon>
        <taxon>Mycosphaerellaceae</taxon>
        <taxon>Pseudocercospora</taxon>
    </lineage>
</organism>
<dbReference type="GO" id="GO:0016020">
    <property type="term" value="C:membrane"/>
    <property type="evidence" value="ECO:0007669"/>
    <property type="project" value="UniProtKB-SubCell"/>
</dbReference>
<feature type="region of interest" description="Disordered" evidence="7">
    <location>
        <begin position="500"/>
        <end position="521"/>
    </location>
</feature>
<feature type="transmembrane region" description="Helical" evidence="8">
    <location>
        <begin position="165"/>
        <end position="183"/>
    </location>
</feature>
<dbReference type="RefSeq" id="XP_007925317.1">
    <property type="nucleotide sequence ID" value="XM_007927126.1"/>
</dbReference>
<dbReference type="GO" id="GO:0046513">
    <property type="term" value="P:ceramide biosynthetic process"/>
    <property type="evidence" value="ECO:0007669"/>
    <property type="project" value="InterPro"/>
</dbReference>
<feature type="domain" description="TLC" evidence="9">
    <location>
        <begin position="156"/>
        <end position="404"/>
    </location>
</feature>
<feature type="compositionally biased region" description="Acidic residues" evidence="7">
    <location>
        <begin position="412"/>
        <end position="425"/>
    </location>
</feature>
<keyword evidence="3 6" id="KW-0812">Transmembrane</keyword>
<feature type="transmembrane region" description="Helical" evidence="8">
    <location>
        <begin position="128"/>
        <end position="153"/>
    </location>
</feature>
<keyword evidence="5 6" id="KW-0472">Membrane</keyword>
<evidence type="ECO:0000259" key="9">
    <source>
        <dbReference type="PROSITE" id="PS50922"/>
    </source>
</evidence>
<dbReference type="eggNOG" id="KOG1607">
    <property type="taxonomic scope" value="Eukaryota"/>
</dbReference>
<feature type="compositionally biased region" description="Polar residues" evidence="7">
    <location>
        <begin position="454"/>
        <end position="467"/>
    </location>
</feature>
<evidence type="ECO:0000256" key="6">
    <source>
        <dbReference type="PROSITE-ProRule" id="PRU00205"/>
    </source>
</evidence>
<comment type="subcellular location">
    <subcellularLocation>
        <location evidence="1">Membrane</location>
        <topology evidence="1">Multi-pass membrane protein</topology>
    </subcellularLocation>
</comment>
<keyword evidence="4 8" id="KW-1133">Transmembrane helix</keyword>
<dbReference type="OrthoDB" id="537032at2759"/>
<evidence type="ECO:0000256" key="3">
    <source>
        <dbReference type="ARBA" id="ARBA00022692"/>
    </source>
</evidence>
<evidence type="ECO:0000256" key="5">
    <source>
        <dbReference type="ARBA" id="ARBA00023136"/>
    </source>
</evidence>
<dbReference type="KEGG" id="pfj:MYCFIDRAFT_163495"/>
<protein>
    <recommendedName>
        <fullName evidence="9">TLC domain-containing protein</fullName>
    </recommendedName>
</protein>
<proteinExistence type="inferred from homology"/>
<keyword evidence="11" id="KW-1185">Reference proteome</keyword>
<evidence type="ECO:0000256" key="7">
    <source>
        <dbReference type="SAM" id="MobiDB-lite"/>
    </source>
</evidence>
<feature type="transmembrane region" description="Helical" evidence="8">
    <location>
        <begin position="74"/>
        <end position="94"/>
    </location>
</feature>
<dbReference type="SMART" id="SM00724">
    <property type="entry name" value="TLC"/>
    <property type="match status" value="1"/>
</dbReference>
<reference evidence="10 11" key="1">
    <citation type="journal article" date="2012" name="PLoS Pathog.">
        <title>Diverse lifestyles and strategies of plant pathogenesis encoded in the genomes of eighteen Dothideomycetes fungi.</title>
        <authorList>
            <person name="Ohm R.A."/>
            <person name="Feau N."/>
            <person name="Henrissat B."/>
            <person name="Schoch C.L."/>
            <person name="Horwitz B.A."/>
            <person name="Barry K.W."/>
            <person name="Condon B.J."/>
            <person name="Copeland A.C."/>
            <person name="Dhillon B."/>
            <person name="Glaser F."/>
            <person name="Hesse C.N."/>
            <person name="Kosti I."/>
            <person name="LaButti K."/>
            <person name="Lindquist E.A."/>
            <person name="Lucas S."/>
            <person name="Salamov A.A."/>
            <person name="Bradshaw R.E."/>
            <person name="Ciuffetti L."/>
            <person name="Hamelin R.C."/>
            <person name="Kema G.H.J."/>
            <person name="Lawrence C."/>
            <person name="Scott J.A."/>
            <person name="Spatafora J.W."/>
            <person name="Turgeon B.G."/>
            <person name="de Wit P.J.G.M."/>
            <person name="Zhong S."/>
            <person name="Goodwin S.B."/>
            <person name="Grigoriev I.V."/>
        </authorList>
    </citation>
    <scope>NUCLEOTIDE SEQUENCE [LARGE SCALE GENOMIC DNA]</scope>
    <source>
        <strain evidence="10 11">CIRAD86</strain>
    </source>
</reference>
<evidence type="ECO:0000256" key="4">
    <source>
        <dbReference type="ARBA" id="ARBA00022989"/>
    </source>
</evidence>
<dbReference type="Pfam" id="PF03798">
    <property type="entry name" value="TRAM_LAG1_CLN8"/>
    <property type="match status" value="1"/>
</dbReference>
<dbReference type="GO" id="GO:0050291">
    <property type="term" value="F:sphingosine N-acyltransferase activity"/>
    <property type="evidence" value="ECO:0007669"/>
    <property type="project" value="InterPro"/>
</dbReference>
<dbReference type="GeneID" id="19332141"/>
<dbReference type="PANTHER" id="PTHR12560">
    <property type="entry name" value="LONGEVITY ASSURANCE FACTOR 1 LAG1"/>
    <property type="match status" value="1"/>
</dbReference>
<dbReference type="InterPro" id="IPR016439">
    <property type="entry name" value="Lag1/Lac1-like"/>
</dbReference>
<dbReference type="VEuPathDB" id="FungiDB:MYCFIDRAFT_163495"/>
<evidence type="ECO:0000256" key="2">
    <source>
        <dbReference type="ARBA" id="ARBA00009808"/>
    </source>
</evidence>
<evidence type="ECO:0000313" key="11">
    <source>
        <dbReference type="Proteomes" id="UP000016932"/>
    </source>
</evidence>
<dbReference type="InterPro" id="IPR006634">
    <property type="entry name" value="TLC-dom"/>
</dbReference>
<dbReference type="PROSITE" id="PS50922">
    <property type="entry name" value="TLC"/>
    <property type="match status" value="1"/>
</dbReference>
<comment type="similarity">
    <text evidence="2">Belongs to the sphingosine N-acyltransferase family.</text>
</comment>
<feature type="transmembrane region" description="Helical" evidence="8">
    <location>
        <begin position="377"/>
        <end position="400"/>
    </location>
</feature>
<dbReference type="STRING" id="383855.M3B5S3"/>
<name>M3B5S3_PSEFD</name>